<evidence type="ECO:0000256" key="2">
    <source>
        <dbReference type="ARBA" id="ARBA00001913"/>
    </source>
</evidence>
<dbReference type="InterPro" id="IPR013784">
    <property type="entry name" value="Carb-bd-like_fold"/>
</dbReference>
<evidence type="ECO:0000256" key="13">
    <source>
        <dbReference type="SAM" id="MobiDB-lite"/>
    </source>
</evidence>
<dbReference type="Pfam" id="PF02806">
    <property type="entry name" value="Alpha-amylase_C"/>
    <property type="match status" value="1"/>
</dbReference>
<dbReference type="Gene3D" id="2.60.40.1180">
    <property type="entry name" value="Golgi alpha-mannosidase II"/>
    <property type="match status" value="1"/>
</dbReference>
<feature type="compositionally biased region" description="Low complexity" evidence="13">
    <location>
        <begin position="598"/>
        <end position="612"/>
    </location>
</feature>
<dbReference type="GO" id="GO:0046872">
    <property type="term" value="F:metal ion binding"/>
    <property type="evidence" value="ECO:0007669"/>
    <property type="project" value="UniProtKB-KW"/>
</dbReference>
<dbReference type="InterPro" id="IPR005085">
    <property type="entry name" value="CBM25"/>
</dbReference>
<organism evidence="16 17">
    <name type="scientific">Kitasatospora phosalacinea</name>
    <dbReference type="NCBI Taxonomy" id="2065"/>
    <lineage>
        <taxon>Bacteria</taxon>
        <taxon>Bacillati</taxon>
        <taxon>Actinomycetota</taxon>
        <taxon>Actinomycetes</taxon>
        <taxon>Kitasatosporales</taxon>
        <taxon>Streptomycetaceae</taxon>
        <taxon>Kitasatospora</taxon>
    </lineage>
</organism>
<dbReference type="InterPro" id="IPR002044">
    <property type="entry name" value="CBM20"/>
</dbReference>
<evidence type="ECO:0000256" key="1">
    <source>
        <dbReference type="ARBA" id="ARBA00000548"/>
    </source>
</evidence>
<evidence type="ECO:0000313" key="16">
    <source>
        <dbReference type="EMBL" id="GLW56543.1"/>
    </source>
</evidence>
<dbReference type="Pfam" id="PF00686">
    <property type="entry name" value="CBM_20"/>
    <property type="match status" value="1"/>
</dbReference>
<dbReference type="Gene3D" id="3.20.20.80">
    <property type="entry name" value="Glycosidases"/>
    <property type="match status" value="1"/>
</dbReference>
<dbReference type="PROSITE" id="PS51318">
    <property type="entry name" value="TAT"/>
    <property type="match status" value="1"/>
</dbReference>
<evidence type="ECO:0000256" key="14">
    <source>
        <dbReference type="SAM" id="SignalP"/>
    </source>
</evidence>
<dbReference type="Pfam" id="PF03423">
    <property type="entry name" value="CBM_25"/>
    <property type="match status" value="1"/>
</dbReference>
<dbReference type="InterPro" id="IPR006048">
    <property type="entry name" value="A-amylase/branching_C"/>
</dbReference>
<gene>
    <name evidence="16" type="ORF">Kpho01_45540</name>
</gene>
<keyword evidence="7 12" id="KW-0378">Hydrolase</keyword>
<dbReference type="InterPro" id="IPR031319">
    <property type="entry name" value="A-amylase_C"/>
</dbReference>
<dbReference type="PROSITE" id="PS51166">
    <property type="entry name" value="CBM20"/>
    <property type="match status" value="1"/>
</dbReference>
<dbReference type="Pfam" id="PF00128">
    <property type="entry name" value="Alpha-amylase"/>
    <property type="match status" value="1"/>
</dbReference>
<dbReference type="GO" id="GO:2001070">
    <property type="term" value="F:starch binding"/>
    <property type="evidence" value="ECO:0007669"/>
    <property type="project" value="InterPro"/>
</dbReference>
<name>A0A9W6PKG8_9ACTN</name>
<evidence type="ECO:0000256" key="4">
    <source>
        <dbReference type="ARBA" id="ARBA00012595"/>
    </source>
</evidence>
<feature type="region of interest" description="Disordered" evidence="13">
    <location>
        <begin position="592"/>
        <end position="612"/>
    </location>
</feature>
<evidence type="ECO:0000313" key="17">
    <source>
        <dbReference type="Proteomes" id="UP001165143"/>
    </source>
</evidence>
<dbReference type="CDD" id="cd05808">
    <property type="entry name" value="CBM20_alpha_amylase"/>
    <property type="match status" value="1"/>
</dbReference>
<sequence>MPTSAPARRRRLAAATTALAALGLSVGAGLTLAPTATATPPGGKDVTATLFEWKFDSVARACTDTLGPEGYGFVEVSPAQEHIQGGQWWTSYQPVSYKIAGRLGDRASFQNMVNTCHAAGVKVIADAVVNHMSAGSGTGTGGTTYGKYNYPGYFQDQDFHSCRTQISNYGDRSNVQNCELVGLSDLNTGSGYVQQTIANYLNDLLTLGVDGFRIDAAKHIAASDLAAIKSKVSNPDAYWVQEVIYGAGEAVQPSEYTGNGDVDEFRSATWLKSAFNGGRIADLQSWGSGLLGSAQARTFVDNWDTERNGSTLTYKYGSAYTLANVFMLANPYGSPNVYSGYAFSSNDDGPPNGGAVNACYQDGWNCTHAWRQVANMVGFRNAVSGTGMTNWWSNGNNAIGFGRGSKGYVAINRESGPLTQTFQTSLPAGTYCDVQHGDPVNGGCTGPTYTVGPDGKFTATVGAGDAVALYVGAGGGSTATPTPTPSASASASASPSGSPTGSGNTATVFYSTDKNWSAYDLHYAPTGGTWTTVPGVAMEAACTGWVKKTVSLGTATGLAATFNNGNGTWDNNGGNNYALGTGNVTVKGGATGSGDPCATATASPSASASASASSSPSVGSGASFAVNATTAVGQNVYVVGDAAALGGWDTSKALPLSAASYPVWKLDVALNAGTAIQYKYVRKDAAGNVTWESGANRTATVPASGKVALNDTWRS</sequence>
<feature type="compositionally biased region" description="Low complexity" evidence="13">
    <location>
        <begin position="478"/>
        <end position="503"/>
    </location>
</feature>
<reference evidence="16" key="1">
    <citation type="submission" date="2023-02" db="EMBL/GenBank/DDBJ databases">
        <title>Kitasatospora phosalacinea NBRC 14362.</title>
        <authorList>
            <person name="Ichikawa N."/>
            <person name="Sato H."/>
            <person name="Tonouchi N."/>
        </authorList>
    </citation>
    <scope>NUCLEOTIDE SEQUENCE</scope>
    <source>
        <strain evidence="16">NBRC 14362</strain>
    </source>
</reference>
<evidence type="ECO:0000256" key="6">
    <source>
        <dbReference type="ARBA" id="ARBA00022723"/>
    </source>
</evidence>
<dbReference type="InterPro" id="IPR017853">
    <property type="entry name" value="GH"/>
</dbReference>
<evidence type="ECO:0000259" key="15">
    <source>
        <dbReference type="PROSITE" id="PS51166"/>
    </source>
</evidence>
<dbReference type="SMART" id="SM01065">
    <property type="entry name" value="CBM_2"/>
    <property type="match status" value="1"/>
</dbReference>
<dbReference type="SMART" id="SM00632">
    <property type="entry name" value="Aamy_C"/>
    <property type="match status" value="1"/>
</dbReference>
<dbReference type="GO" id="GO:0004556">
    <property type="term" value="F:alpha-amylase activity"/>
    <property type="evidence" value="ECO:0007669"/>
    <property type="project" value="UniProtKB-UniRule"/>
</dbReference>
<feature type="signal peptide" evidence="14">
    <location>
        <begin position="1"/>
        <end position="20"/>
    </location>
</feature>
<dbReference type="SUPFAM" id="SSF49452">
    <property type="entry name" value="Starch-binding domain-like"/>
    <property type="match status" value="1"/>
</dbReference>
<dbReference type="FunFam" id="2.60.40.10:FF:000552">
    <property type="entry name" value="Related to glucoamylase"/>
    <property type="match status" value="1"/>
</dbReference>
<evidence type="ECO:0000256" key="8">
    <source>
        <dbReference type="ARBA" id="ARBA00022837"/>
    </source>
</evidence>
<dbReference type="AlphaFoldDB" id="A0A9W6PKG8"/>
<comment type="caution">
    <text evidence="16">The sequence shown here is derived from an EMBL/GenBank/DDBJ whole genome shotgun (WGS) entry which is preliminary data.</text>
</comment>
<dbReference type="InterPro" id="IPR013783">
    <property type="entry name" value="Ig-like_fold"/>
</dbReference>
<dbReference type="InterPro" id="IPR006047">
    <property type="entry name" value="GH13_cat_dom"/>
</dbReference>
<accession>A0A9W6PKG8</accession>
<dbReference type="SMART" id="SM01066">
    <property type="entry name" value="CBM_25"/>
    <property type="match status" value="1"/>
</dbReference>
<dbReference type="SMART" id="SM00642">
    <property type="entry name" value="Aamy"/>
    <property type="match status" value="1"/>
</dbReference>
<evidence type="ECO:0000256" key="5">
    <source>
        <dbReference type="ARBA" id="ARBA00017303"/>
    </source>
</evidence>
<dbReference type="InterPro" id="IPR006311">
    <property type="entry name" value="TAT_signal"/>
</dbReference>
<comment type="similarity">
    <text evidence="3 11">Belongs to the glycosyl hydrolase 13 family.</text>
</comment>
<dbReference type="EMBL" id="BSRX01000028">
    <property type="protein sequence ID" value="GLW56543.1"/>
    <property type="molecule type" value="Genomic_DNA"/>
</dbReference>
<comment type="cofactor">
    <cofactor evidence="2">
        <name>Ca(2+)</name>
        <dbReference type="ChEBI" id="CHEBI:29108"/>
    </cofactor>
</comment>
<keyword evidence="10 12" id="KW-0326">Glycosidase</keyword>
<evidence type="ECO:0000256" key="3">
    <source>
        <dbReference type="ARBA" id="ARBA00008061"/>
    </source>
</evidence>
<dbReference type="Proteomes" id="UP001165143">
    <property type="component" value="Unassembled WGS sequence"/>
</dbReference>
<dbReference type="PANTHER" id="PTHR43447">
    <property type="entry name" value="ALPHA-AMYLASE"/>
    <property type="match status" value="1"/>
</dbReference>
<dbReference type="SUPFAM" id="SSF51011">
    <property type="entry name" value="Glycosyl hydrolase domain"/>
    <property type="match status" value="1"/>
</dbReference>
<dbReference type="GO" id="GO:0005975">
    <property type="term" value="P:carbohydrate metabolic process"/>
    <property type="evidence" value="ECO:0007669"/>
    <property type="project" value="InterPro"/>
</dbReference>
<feature type="chain" id="PRO_5040986324" description="Alpha-amylase" evidence="14">
    <location>
        <begin position="21"/>
        <end position="715"/>
    </location>
</feature>
<dbReference type="InterPro" id="IPR006046">
    <property type="entry name" value="Alpha_amylase"/>
</dbReference>
<feature type="domain" description="CBM20" evidence="15">
    <location>
        <begin position="614"/>
        <end position="715"/>
    </location>
</feature>
<evidence type="ECO:0000256" key="9">
    <source>
        <dbReference type="ARBA" id="ARBA00023277"/>
    </source>
</evidence>
<dbReference type="CDD" id="cd11317">
    <property type="entry name" value="AmyAc_bac_euk_AmyA"/>
    <property type="match status" value="1"/>
</dbReference>
<evidence type="ECO:0000256" key="11">
    <source>
        <dbReference type="RuleBase" id="RU003615"/>
    </source>
</evidence>
<comment type="catalytic activity">
    <reaction evidence="1 12">
        <text>Endohydrolysis of (1-&gt;4)-alpha-D-glucosidic linkages in polysaccharides containing three or more (1-&gt;4)-alpha-linked D-glucose units.</text>
        <dbReference type="EC" id="3.2.1.1"/>
    </reaction>
</comment>
<protein>
    <recommendedName>
        <fullName evidence="5 12">Alpha-amylase</fullName>
        <ecNumber evidence="4 12">3.2.1.1</ecNumber>
    </recommendedName>
</protein>
<dbReference type="SUPFAM" id="SSF51445">
    <property type="entry name" value="(Trans)glycosidases"/>
    <property type="match status" value="1"/>
</dbReference>
<keyword evidence="14" id="KW-0732">Signal</keyword>
<evidence type="ECO:0000256" key="10">
    <source>
        <dbReference type="ARBA" id="ARBA00023295"/>
    </source>
</evidence>
<feature type="region of interest" description="Disordered" evidence="13">
    <location>
        <begin position="476"/>
        <end position="503"/>
    </location>
</feature>
<proteinExistence type="inferred from homology"/>
<evidence type="ECO:0000256" key="12">
    <source>
        <dbReference type="RuleBase" id="RU361134"/>
    </source>
</evidence>
<dbReference type="Gene3D" id="2.60.40.10">
    <property type="entry name" value="Immunoglobulins"/>
    <property type="match status" value="2"/>
</dbReference>
<keyword evidence="8" id="KW-0106">Calcium</keyword>
<dbReference type="RefSeq" id="WP_081974186.1">
    <property type="nucleotide sequence ID" value="NZ_BSRX01000028.1"/>
</dbReference>
<dbReference type="EC" id="3.2.1.1" evidence="4 12"/>
<dbReference type="InterPro" id="IPR013780">
    <property type="entry name" value="Glyco_hydro_b"/>
</dbReference>
<dbReference type="PRINTS" id="PR00110">
    <property type="entry name" value="ALPHAAMYLASE"/>
</dbReference>
<evidence type="ECO:0000256" key="7">
    <source>
        <dbReference type="ARBA" id="ARBA00022801"/>
    </source>
</evidence>
<dbReference type="OrthoDB" id="9805159at2"/>
<keyword evidence="6" id="KW-0479">Metal-binding</keyword>
<keyword evidence="9 12" id="KW-0119">Carbohydrate metabolism</keyword>